<keyword evidence="3" id="KW-1185">Reference proteome</keyword>
<keyword evidence="1" id="KW-0472">Membrane</keyword>
<proteinExistence type="predicted"/>
<reference evidence="2 3" key="1">
    <citation type="journal article" date="2023" name="Hortic Res">
        <title>The complete reference genome for grapevine (Vitis vinifera L.) genetics and breeding.</title>
        <authorList>
            <person name="Shi X."/>
            <person name="Cao S."/>
            <person name="Wang X."/>
            <person name="Huang S."/>
            <person name="Wang Y."/>
            <person name="Liu Z."/>
            <person name="Liu W."/>
            <person name="Leng X."/>
            <person name="Peng Y."/>
            <person name="Wang N."/>
            <person name="Wang Y."/>
            <person name="Ma Z."/>
            <person name="Xu X."/>
            <person name="Zhang F."/>
            <person name="Xue H."/>
            <person name="Zhong H."/>
            <person name="Wang Y."/>
            <person name="Zhang K."/>
            <person name="Velt A."/>
            <person name="Avia K."/>
            <person name="Holtgrawe D."/>
            <person name="Grimplet J."/>
            <person name="Matus J.T."/>
            <person name="Ware D."/>
            <person name="Wu X."/>
            <person name="Wang H."/>
            <person name="Liu C."/>
            <person name="Fang Y."/>
            <person name="Rustenholz C."/>
            <person name="Cheng Z."/>
            <person name="Xiao H."/>
            <person name="Zhou Y."/>
        </authorList>
    </citation>
    <scope>NUCLEOTIDE SEQUENCE [LARGE SCALE GENOMIC DNA]</scope>
    <source>
        <strain evidence="3">cv. Pinot noir / PN40024</strain>
        <tissue evidence="2">Leaf</tissue>
    </source>
</reference>
<gene>
    <name evidence="2" type="ORF">VitviT2T_023458</name>
</gene>
<dbReference type="EMBL" id="CP126662">
    <property type="protein sequence ID" value="WKA05495.1"/>
    <property type="molecule type" value="Genomic_DNA"/>
</dbReference>
<evidence type="ECO:0000313" key="2">
    <source>
        <dbReference type="EMBL" id="WKA05495.1"/>
    </source>
</evidence>
<sequence length="149" mass="16133">MADQENCVRITRAAKKRVTAAMAVLDSLQLPPNKKRVVLKELPNSSNVAATPTTVLGSEAQKQKFGAKKKVKATTVMVASDVGAKSDDPQMAQNSTLGSFTSTAFNMSVTRALAFWALLRFLAGMIFTYFTTTVGAETNHHEASHPRPY</sequence>
<protein>
    <submittedName>
        <fullName evidence="2">Uncharacterized protein</fullName>
    </submittedName>
</protein>
<evidence type="ECO:0000256" key="1">
    <source>
        <dbReference type="SAM" id="Phobius"/>
    </source>
</evidence>
<name>A0ABY9DDN7_VITVI</name>
<organism evidence="2 3">
    <name type="scientific">Vitis vinifera</name>
    <name type="common">Grape</name>
    <dbReference type="NCBI Taxonomy" id="29760"/>
    <lineage>
        <taxon>Eukaryota</taxon>
        <taxon>Viridiplantae</taxon>
        <taxon>Streptophyta</taxon>
        <taxon>Embryophyta</taxon>
        <taxon>Tracheophyta</taxon>
        <taxon>Spermatophyta</taxon>
        <taxon>Magnoliopsida</taxon>
        <taxon>eudicotyledons</taxon>
        <taxon>Gunneridae</taxon>
        <taxon>Pentapetalae</taxon>
        <taxon>rosids</taxon>
        <taxon>Vitales</taxon>
        <taxon>Vitaceae</taxon>
        <taxon>Viteae</taxon>
        <taxon>Vitis</taxon>
    </lineage>
</organism>
<accession>A0ABY9DDN7</accession>
<evidence type="ECO:0000313" key="3">
    <source>
        <dbReference type="Proteomes" id="UP001227230"/>
    </source>
</evidence>
<keyword evidence="1" id="KW-1133">Transmembrane helix</keyword>
<dbReference type="Proteomes" id="UP001227230">
    <property type="component" value="Chromosome 15"/>
</dbReference>
<feature type="transmembrane region" description="Helical" evidence="1">
    <location>
        <begin position="112"/>
        <end position="130"/>
    </location>
</feature>
<keyword evidence="1" id="KW-0812">Transmembrane</keyword>